<name>A0ABR3Q4E5_9TREE</name>
<dbReference type="RefSeq" id="XP_069209563.1">
    <property type="nucleotide sequence ID" value="XM_069352145.1"/>
</dbReference>
<keyword evidence="1" id="KW-0175">Coiled coil</keyword>
<dbReference type="EMBL" id="JBBXJM010000003">
    <property type="protein sequence ID" value="KAL1409619.1"/>
    <property type="molecule type" value="Genomic_DNA"/>
</dbReference>
<dbReference type="Gene3D" id="2.30.30.30">
    <property type="match status" value="1"/>
</dbReference>
<comment type="caution">
    <text evidence="2">The sequence shown here is derived from an EMBL/GenBank/DDBJ whole genome shotgun (WGS) entry which is preliminary data.</text>
</comment>
<accession>A0ABR3Q4E5</accession>
<dbReference type="Proteomes" id="UP001565368">
    <property type="component" value="Unassembled WGS sequence"/>
</dbReference>
<proteinExistence type="predicted"/>
<sequence length="431" mass="48992">MSVTHVEKMPKGLHHLVGAKNKFITRYPTRAPHPPKAYVQPKDRIRRWNIRPGDSVRLMVGKPEEKYIDGDVGVSSGWKVYKVSSVDMERNRLYLEGLTNTKANAVRPPPENPEELDEETRNQLKQQQNFIKARRPVQYSNVQLCIEENGKDSVFATRIATDKLFFNPKARRLQWQRFAASTSRPATIESDPKRGQVSIPWPAIPEREVHPIGPHDSDEAAIVTPTVAIGPASSIPQTLVPRSLRAKPPSDQDYADEYIQRPEARKNPVMQAAMPLYLAEELSPRFSRAKQTQGYNERRKAEAALRREVARDAVESWIAGGRDNGLEAVLATDLVNLDGLKLRGRTREEVRDAALAEIDQQIDEAKKEVARARAAEMVNDGFGNWIEGPKGKRYERKLRRKALKAEKVERRLESLTLKDEKNQVVPEELRQ</sequence>
<feature type="coiled-coil region" evidence="1">
    <location>
        <begin position="355"/>
        <end position="418"/>
    </location>
</feature>
<reference evidence="2 3" key="1">
    <citation type="submission" date="2023-08" db="EMBL/GenBank/DDBJ databases">
        <title>Annotated Genome Sequence of Vanrija albida AlHP1.</title>
        <authorList>
            <person name="Herzog R."/>
        </authorList>
    </citation>
    <scope>NUCLEOTIDE SEQUENCE [LARGE SCALE GENOMIC DNA]</scope>
    <source>
        <strain evidence="2 3">AlHP1</strain>
    </source>
</reference>
<protein>
    <recommendedName>
        <fullName evidence="4">37S ribosomal protein S25, mitochondrial</fullName>
    </recommendedName>
</protein>
<keyword evidence="3" id="KW-1185">Reference proteome</keyword>
<organism evidence="2 3">
    <name type="scientific">Vanrija albida</name>
    <dbReference type="NCBI Taxonomy" id="181172"/>
    <lineage>
        <taxon>Eukaryota</taxon>
        <taxon>Fungi</taxon>
        <taxon>Dikarya</taxon>
        <taxon>Basidiomycota</taxon>
        <taxon>Agaricomycotina</taxon>
        <taxon>Tremellomycetes</taxon>
        <taxon>Trichosporonales</taxon>
        <taxon>Trichosporonaceae</taxon>
        <taxon>Vanrija</taxon>
    </lineage>
</organism>
<dbReference type="InterPro" id="IPR014722">
    <property type="entry name" value="Rib_uL2_dom2"/>
</dbReference>
<evidence type="ECO:0000313" key="3">
    <source>
        <dbReference type="Proteomes" id="UP001565368"/>
    </source>
</evidence>
<evidence type="ECO:0008006" key="4">
    <source>
        <dbReference type="Google" id="ProtNLM"/>
    </source>
</evidence>
<evidence type="ECO:0000313" key="2">
    <source>
        <dbReference type="EMBL" id="KAL1409619.1"/>
    </source>
</evidence>
<evidence type="ECO:0000256" key="1">
    <source>
        <dbReference type="SAM" id="Coils"/>
    </source>
</evidence>
<gene>
    <name evidence="2" type="ORF">Q8F55_003614</name>
</gene>
<dbReference type="GeneID" id="95984657"/>